<keyword evidence="5" id="KW-1185">Reference proteome</keyword>
<gene>
    <name evidence="4" type="ORF">BSTOLATCC_MIC14410</name>
</gene>
<dbReference type="PROSITE" id="PS50042">
    <property type="entry name" value="CNMP_BINDING_3"/>
    <property type="match status" value="2"/>
</dbReference>
<accession>A0AAU9IWL8</accession>
<comment type="caution">
    <text evidence="4">The sequence shown here is derived from an EMBL/GenBank/DDBJ whole genome shotgun (WGS) entry which is preliminary data.</text>
</comment>
<organism evidence="4 5">
    <name type="scientific">Blepharisma stoltei</name>
    <dbReference type="NCBI Taxonomy" id="1481888"/>
    <lineage>
        <taxon>Eukaryota</taxon>
        <taxon>Sar</taxon>
        <taxon>Alveolata</taxon>
        <taxon>Ciliophora</taxon>
        <taxon>Postciliodesmatophora</taxon>
        <taxon>Heterotrichea</taxon>
        <taxon>Heterotrichida</taxon>
        <taxon>Blepharismidae</taxon>
        <taxon>Blepharisma</taxon>
    </lineage>
</organism>
<feature type="coiled-coil region" evidence="1">
    <location>
        <begin position="458"/>
        <end position="506"/>
    </location>
</feature>
<dbReference type="InterPro" id="IPR014710">
    <property type="entry name" value="RmlC-like_jellyroll"/>
</dbReference>
<dbReference type="Proteomes" id="UP001162131">
    <property type="component" value="Unassembled WGS sequence"/>
</dbReference>
<evidence type="ECO:0000313" key="4">
    <source>
        <dbReference type="EMBL" id="CAG9315660.1"/>
    </source>
</evidence>
<feature type="domain" description="Cyclic nucleotide-binding" evidence="3">
    <location>
        <begin position="191"/>
        <end position="306"/>
    </location>
</feature>
<feature type="region of interest" description="Disordered" evidence="2">
    <location>
        <begin position="413"/>
        <end position="439"/>
    </location>
</feature>
<protein>
    <recommendedName>
        <fullName evidence="3">Cyclic nucleotide-binding domain-containing protein</fullName>
    </recommendedName>
</protein>
<dbReference type="EMBL" id="CAJZBQ010000014">
    <property type="protein sequence ID" value="CAG9315660.1"/>
    <property type="molecule type" value="Genomic_DNA"/>
</dbReference>
<dbReference type="InterPro" id="IPR018490">
    <property type="entry name" value="cNMP-bd_dom_sf"/>
</dbReference>
<evidence type="ECO:0000256" key="1">
    <source>
        <dbReference type="SAM" id="Coils"/>
    </source>
</evidence>
<feature type="compositionally biased region" description="Basic residues" evidence="2">
    <location>
        <begin position="420"/>
        <end position="434"/>
    </location>
</feature>
<dbReference type="SUPFAM" id="SSF51206">
    <property type="entry name" value="cAMP-binding domain-like"/>
    <property type="match status" value="2"/>
</dbReference>
<feature type="domain" description="Cyclic nucleotide-binding" evidence="3">
    <location>
        <begin position="29"/>
        <end position="105"/>
    </location>
</feature>
<proteinExistence type="predicted"/>
<sequence length="586" mass="69326">MSKFQRPTNELDQIQTRKLFQLIKQETQVFRGWSKEELNTLSDLGTTLKFFANNQIVRRGEIVEWFGIVLSGGGVVSSDFLKLGVVGVGDLIGYMGVLELKDNARHRFDIIANDDGYISVFYLEDIKAMHRKQTKIVFKFYEMLAYRVLDVMYYQYTSEQFLHPPRIQTTEYSSKKLLELINLHREFSRKVTNFLERLDLKVFLSLCKIVNFEPNQLILKKGYSENALFVVIKGDLAEMQDYMSMFIKEESIFGMEHFLSPGKLWDNDIVGHTHGFMLMVHRDILNEIASRAPAIAVKIYKLLFNLHCSLFIRDKEPKLFLPRDYLSSEELFVELDVGKAVAIRQRDPNRQLSYHPDRSFEDVFFSNQTTPTNPPLFVFYRYNEQIKQLQKPIQKPEVLGSIFLNEKLQKQRLEDEATRKRGKRGATRRSPGKKKMTEEMKKELAKTEGGYIDYVEELEGAVEELKLTKIEHENFKKRIEFLEKENASLKEKLNEEQLKREHYEVKLQKHAVVKDIARWDEIKPSMNSAQQKILNRNFQDIANEQMRAHRKHAITWKYAMKWIEFVKKRKKEREIMERKKFWPGEW</sequence>
<evidence type="ECO:0000259" key="3">
    <source>
        <dbReference type="PROSITE" id="PS50042"/>
    </source>
</evidence>
<dbReference type="Gene3D" id="2.60.120.10">
    <property type="entry name" value="Jelly Rolls"/>
    <property type="match status" value="2"/>
</dbReference>
<dbReference type="InterPro" id="IPR000595">
    <property type="entry name" value="cNMP-bd_dom"/>
</dbReference>
<reference evidence="4" key="1">
    <citation type="submission" date="2021-09" db="EMBL/GenBank/DDBJ databases">
        <authorList>
            <consortium name="AG Swart"/>
            <person name="Singh M."/>
            <person name="Singh A."/>
            <person name="Seah K."/>
            <person name="Emmerich C."/>
        </authorList>
    </citation>
    <scope>NUCLEOTIDE SEQUENCE</scope>
    <source>
        <strain evidence="4">ATCC30299</strain>
    </source>
</reference>
<dbReference type="AlphaFoldDB" id="A0AAU9IWL8"/>
<dbReference type="CDD" id="cd00038">
    <property type="entry name" value="CAP_ED"/>
    <property type="match status" value="1"/>
</dbReference>
<name>A0AAU9IWL8_9CILI</name>
<keyword evidence="1" id="KW-0175">Coiled coil</keyword>
<evidence type="ECO:0000313" key="5">
    <source>
        <dbReference type="Proteomes" id="UP001162131"/>
    </source>
</evidence>
<evidence type="ECO:0000256" key="2">
    <source>
        <dbReference type="SAM" id="MobiDB-lite"/>
    </source>
</evidence>